<keyword evidence="4" id="KW-0805">Transcription regulation</keyword>
<evidence type="ECO:0000256" key="4">
    <source>
        <dbReference type="ARBA" id="ARBA00023015"/>
    </source>
</evidence>
<dbReference type="Pfam" id="PF01029">
    <property type="entry name" value="NusB"/>
    <property type="match status" value="1"/>
</dbReference>
<comment type="caution">
    <text evidence="7">The sequence shown here is derived from an EMBL/GenBank/DDBJ whole genome shotgun (WGS) entry which is preliminary data.</text>
</comment>
<gene>
    <name evidence="7" type="primary">nusB</name>
    <name evidence="7" type="ORF">Tsumi_02540</name>
</gene>
<evidence type="ECO:0000259" key="6">
    <source>
        <dbReference type="Pfam" id="PF01029"/>
    </source>
</evidence>
<keyword evidence="8" id="KW-1185">Reference proteome</keyword>
<evidence type="ECO:0000256" key="2">
    <source>
        <dbReference type="ARBA" id="ARBA00022814"/>
    </source>
</evidence>
<dbReference type="PANTHER" id="PTHR11078">
    <property type="entry name" value="N UTILIZATION SUBSTANCE PROTEIN B-RELATED"/>
    <property type="match status" value="1"/>
</dbReference>
<sequence>MINRSLARIRVFQALYAYNLGEGTTVRETESELRLSLESTHSLYLFLLDLVPSLTALYTEQQERCRKRLIRSKEDENPNMVLSGNLLAQKIDNCDQLADTLREKDLSWRRYDETLRLLLEEILSTDIYKQYSAQEYHTYKEDAAFWVTVLSRYTFRNTHLDDLLQDISIYWDRSYDYTEKIEVEEMPHTDEIEQTVKALKEEENVYNSTRLAIAPVEVQKDFALKTLKRSCEEEPLDSILMPMYRDKEDEVFPYELLRATLHHGEHKADFIDSYLVNWDSDRLTTCDKILLKMGTAEFLTFPNIPVSVTINEYVEIAKAFSTVKSGAFVNGLLDKIAKDLNKEGSIQKPL</sequence>
<dbReference type="Proteomes" id="UP001628220">
    <property type="component" value="Unassembled WGS sequence"/>
</dbReference>
<organism evidence="7 8">
    <name type="scientific">Porphyromonas miyakawae</name>
    <dbReference type="NCBI Taxonomy" id="3137470"/>
    <lineage>
        <taxon>Bacteria</taxon>
        <taxon>Pseudomonadati</taxon>
        <taxon>Bacteroidota</taxon>
        <taxon>Bacteroidia</taxon>
        <taxon>Bacteroidales</taxon>
        <taxon>Porphyromonadaceae</taxon>
        <taxon>Porphyromonas</taxon>
    </lineage>
</organism>
<dbReference type="EMBL" id="BAAFSF010000001">
    <property type="protein sequence ID" value="GAB1251150.1"/>
    <property type="molecule type" value="Genomic_DNA"/>
</dbReference>
<evidence type="ECO:0000256" key="5">
    <source>
        <dbReference type="ARBA" id="ARBA00023163"/>
    </source>
</evidence>
<feature type="domain" description="NusB/RsmB/TIM44" evidence="6">
    <location>
        <begin position="214"/>
        <end position="338"/>
    </location>
</feature>
<keyword evidence="3" id="KW-0694">RNA-binding</keyword>
<evidence type="ECO:0000256" key="1">
    <source>
        <dbReference type="ARBA" id="ARBA00005952"/>
    </source>
</evidence>
<dbReference type="RefSeq" id="WP_411914965.1">
    <property type="nucleotide sequence ID" value="NZ_BAAFSF010000001.1"/>
</dbReference>
<keyword evidence="2" id="KW-0889">Transcription antitermination</keyword>
<protein>
    <submittedName>
        <fullName evidence="7">Transcription antitermination factor NusB</fullName>
    </submittedName>
</protein>
<dbReference type="NCBIfam" id="TIGR01951">
    <property type="entry name" value="nusB"/>
    <property type="match status" value="1"/>
</dbReference>
<dbReference type="InterPro" id="IPR006027">
    <property type="entry name" value="NusB_RsmB_TIM44"/>
</dbReference>
<name>A0ABQ0E098_9PORP</name>
<proteinExistence type="inferred from homology"/>
<dbReference type="InterPro" id="IPR011605">
    <property type="entry name" value="NusB_fam"/>
</dbReference>
<reference evidence="7 8" key="1">
    <citation type="journal article" date="2025" name="Int. J. Syst. Evol. Microbiol.">
        <title>Desulfovibrio falkowii sp. nov., Porphyromonas miyakawae sp. nov., Mediterraneibacter flintii sp. nov. and Owariibacterium komagatae gen. nov., sp. nov., isolated from human faeces.</title>
        <authorList>
            <person name="Hamaguchi T."/>
            <person name="Ohara M."/>
            <person name="Hisatomi A."/>
            <person name="Sekiguchi K."/>
            <person name="Takeda J.I."/>
            <person name="Ueyama J."/>
            <person name="Ito M."/>
            <person name="Nishiwaki H."/>
            <person name="Ogi T."/>
            <person name="Hirayama M."/>
            <person name="Ohkuma M."/>
            <person name="Sakamoto M."/>
            <person name="Ohno K."/>
        </authorList>
    </citation>
    <scope>NUCLEOTIDE SEQUENCE [LARGE SCALE GENOMIC DNA]</scope>
    <source>
        <strain evidence="7 8">13CB11C</strain>
    </source>
</reference>
<dbReference type="InterPro" id="IPR035926">
    <property type="entry name" value="NusB-like_sf"/>
</dbReference>
<dbReference type="PANTHER" id="PTHR11078:SF3">
    <property type="entry name" value="ANTITERMINATION NUSB DOMAIN-CONTAINING PROTEIN"/>
    <property type="match status" value="1"/>
</dbReference>
<evidence type="ECO:0000313" key="8">
    <source>
        <dbReference type="Proteomes" id="UP001628220"/>
    </source>
</evidence>
<dbReference type="Gene3D" id="1.10.940.10">
    <property type="entry name" value="NusB-like"/>
    <property type="match status" value="1"/>
</dbReference>
<dbReference type="SUPFAM" id="SSF48013">
    <property type="entry name" value="NusB-like"/>
    <property type="match status" value="1"/>
</dbReference>
<evidence type="ECO:0000313" key="7">
    <source>
        <dbReference type="EMBL" id="GAB1251150.1"/>
    </source>
</evidence>
<keyword evidence="5" id="KW-0804">Transcription</keyword>
<accession>A0ABQ0E098</accession>
<comment type="similarity">
    <text evidence="1">Belongs to the NusB family.</text>
</comment>
<evidence type="ECO:0000256" key="3">
    <source>
        <dbReference type="ARBA" id="ARBA00022884"/>
    </source>
</evidence>